<name>A0AA89C3U2_PINIB</name>
<dbReference type="Gene3D" id="3.90.660.10">
    <property type="match status" value="1"/>
</dbReference>
<dbReference type="GO" id="GO:0009063">
    <property type="term" value="P:amino acid catabolic process"/>
    <property type="evidence" value="ECO:0007669"/>
    <property type="project" value="TreeGrafter"/>
</dbReference>
<feature type="domain" description="Amine oxidase" evidence="5">
    <location>
        <begin position="49"/>
        <end position="127"/>
    </location>
</feature>
<feature type="binding site" evidence="3">
    <location>
        <position position="294"/>
    </location>
    <ligand>
        <name>FAD</name>
        <dbReference type="ChEBI" id="CHEBI:57692"/>
    </ligand>
</feature>
<feature type="domain" description="Amine oxidase" evidence="5">
    <location>
        <begin position="256"/>
        <end position="518"/>
    </location>
</feature>
<dbReference type="InterPro" id="IPR002937">
    <property type="entry name" value="Amino_oxidase"/>
</dbReference>
<dbReference type="PANTHER" id="PTHR10742:SF342">
    <property type="entry name" value="AMINE OXIDASE"/>
    <property type="match status" value="1"/>
</dbReference>
<dbReference type="InterPro" id="IPR050281">
    <property type="entry name" value="Flavin_monoamine_oxidase"/>
</dbReference>
<dbReference type="PANTHER" id="PTHR10742">
    <property type="entry name" value="FLAVIN MONOAMINE OXIDASE"/>
    <property type="match status" value="1"/>
</dbReference>
<evidence type="ECO:0000259" key="5">
    <source>
        <dbReference type="Pfam" id="PF01593"/>
    </source>
</evidence>
<comment type="cofactor">
    <cofactor evidence="1 4">
        <name>FAD</name>
        <dbReference type="ChEBI" id="CHEBI:57692"/>
    </cofactor>
</comment>
<reference evidence="6" key="1">
    <citation type="submission" date="2019-08" db="EMBL/GenBank/DDBJ databases">
        <title>The improved chromosome-level genome for the pearl oyster Pinctada fucata martensii using PacBio sequencing and Hi-C.</title>
        <authorList>
            <person name="Zheng Z."/>
        </authorList>
    </citation>
    <scope>NUCLEOTIDE SEQUENCE</scope>
    <source>
        <strain evidence="6">ZZ-2019</strain>
        <tissue evidence="6">Adductor muscle</tissue>
    </source>
</reference>
<dbReference type="Pfam" id="PF01593">
    <property type="entry name" value="Amino_oxidase"/>
    <property type="match status" value="2"/>
</dbReference>
<protein>
    <recommendedName>
        <fullName evidence="4">Amine oxidase</fullName>
        <ecNumber evidence="4">1.4.3.-</ecNumber>
    </recommendedName>
</protein>
<evidence type="ECO:0000256" key="3">
    <source>
        <dbReference type="PIRSR" id="PIRSR601613-1"/>
    </source>
</evidence>
<evidence type="ECO:0000256" key="4">
    <source>
        <dbReference type="RuleBase" id="RU362067"/>
    </source>
</evidence>
<evidence type="ECO:0000256" key="2">
    <source>
        <dbReference type="ARBA" id="ARBA00023002"/>
    </source>
</evidence>
<accession>A0AA89C3U2</accession>
<comment type="caution">
    <text evidence="6">The sequence shown here is derived from an EMBL/GenBank/DDBJ whole genome shotgun (WGS) entry which is preliminary data.</text>
</comment>
<evidence type="ECO:0000256" key="1">
    <source>
        <dbReference type="ARBA" id="ARBA00001974"/>
    </source>
</evidence>
<dbReference type="Proteomes" id="UP001186944">
    <property type="component" value="Unassembled WGS sequence"/>
</dbReference>
<organism evidence="6 7">
    <name type="scientific">Pinctada imbricata</name>
    <name type="common">Atlantic pearl-oyster</name>
    <name type="synonym">Pinctada martensii</name>
    <dbReference type="NCBI Taxonomy" id="66713"/>
    <lineage>
        <taxon>Eukaryota</taxon>
        <taxon>Metazoa</taxon>
        <taxon>Spiralia</taxon>
        <taxon>Lophotrochozoa</taxon>
        <taxon>Mollusca</taxon>
        <taxon>Bivalvia</taxon>
        <taxon>Autobranchia</taxon>
        <taxon>Pteriomorphia</taxon>
        <taxon>Pterioida</taxon>
        <taxon>Pterioidea</taxon>
        <taxon>Pteriidae</taxon>
        <taxon>Pinctada</taxon>
    </lineage>
</organism>
<feature type="binding site" evidence="3">
    <location>
        <begin position="90"/>
        <end position="93"/>
    </location>
    <ligand>
        <name>FAD</name>
        <dbReference type="ChEBI" id="CHEBI:57692"/>
    </ligand>
</feature>
<dbReference type="EC" id="1.4.3.-" evidence="4"/>
<comment type="similarity">
    <text evidence="4">Belongs to the flavin monoamine oxidase family.</text>
</comment>
<dbReference type="SUPFAM" id="SSF54373">
    <property type="entry name" value="FAD-linked reductases, C-terminal domain"/>
    <property type="match status" value="1"/>
</dbReference>
<feature type="binding site" evidence="3">
    <location>
        <position position="93"/>
    </location>
    <ligand>
        <name>substrate</name>
    </ligand>
</feature>
<dbReference type="SUPFAM" id="SSF51905">
    <property type="entry name" value="FAD/NAD(P)-binding domain"/>
    <property type="match status" value="1"/>
</dbReference>
<keyword evidence="7" id="KW-1185">Reference proteome</keyword>
<sequence length="535" mass="60537">MDLQEMLKFTTPGNLVSPLTCEGSVDAQFGALLTKTDAPKNIVIVGAGFAGLSAAYELSQVSILELQNRVGGRAKTIYDGFSEGLHAEGGAMRLPLAEHFMTNHYIRLLGVPIREFQNTNETNKTWINLFGKNIRMQDWEDNNLEHLKEFYPEAASFIESRGLKSIDELYEKTIEPVKKDLGKDPGVQDWKKWVERWSKYSVESFLRDGKVLNDEGLRPWPEDAIQAYKVTSYSPMTDRSLVEILREDLGGWWSDELWTPVAGMQSFAEKFMEKSLGWHHDVSLSDNINYGKRVNTITMTKNGISVSGRSTFTGEEFSFNGDACIITLPLPVLRQVTIEDKTDSMNLFKVRKVLSNVHYEPSTKILLQCKTRFWEKDVGTGGFSKTNLPIGQIHYPGDENRLPNTDRGILLSYTWGQDAIILGAQPEQEAVTSAVRQLKNIHPDIEKYFEVGKVQAWTRDPSAQLAFTYLNPSQYQYSLETLLMTDTHPLYLAGEALSWTHGWIQGALESGLRAAYNIFCKYEKPPSTMESKKLK</sequence>
<dbReference type="EMBL" id="VSWD01000006">
    <property type="protein sequence ID" value="KAK3100098.1"/>
    <property type="molecule type" value="Genomic_DNA"/>
</dbReference>
<evidence type="ECO:0000313" key="7">
    <source>
        <dbReference type="Proteomes" id="UP001186944"/>
    </source>
</evidence>
<feature type="binding site" evidence="3">
    <location>
        <position position="495"/>
    </location>
    <ligand>
        <name>FAD</name>
        <dbReference type="ChEBI" id="CHEBI:57692"/>
    </ligand>
</feature>
<dbReference type="GO" id="GO:0001716">
    <property type="term" value="F:L-amino-acid oxidase activity"/>
    <property type="evidence" value="ECO:0007669"/>
    <property type="project" value="TreeGrafter"/>
</dbReference>
<dbReference type="PRINTS" id="PR00757">
    <property type="entry name" value="AMINEOXDASEF"/>
</dbReference>
<dbReference type="Gene3D" id="3.50.50.60">
    <property type="entry name" value="FAD/NAD(P)-binding domain"/>
    <property type="match status" value="1"/>
</dbReference>
<dbReference type="InterPro" id="IPR036188">
    <property type="entry name" value="FAD/NAD-bd_sf"/>
</dbReference>
<keyword evidence="4" id="KW-0285">Flavoprotein</keyword>
<dbReference type="InterPro" id="IPR001613">
    <property type="entry name" value="Flavin_amine_oxidase"/>
</dbReference>
<dbReference type="Gene3D" id="1.20.1440.240">
    <property type="match status" value="1"/>
</dbReference>
<dbReference type="AlphaFoldDB" id="A0AA89C3U2"/>
<gene>
    <name evidence="6" type="ORF">FSP39_014720</name>
</gene>
<keyword evidence="2 4" id="KW-0560">Oxidoreductase</keyword>
<evidence type="ECO:0000313" key="6">
    <source>
        <dbReference type="EMBL" id="KAK3100098.1"/>
    </source>
</evidence>
<keyword evidence="4" id="KW-0274">FAD</keyword>
<proteinExistence type="inferred from homology"/>